<sequence>MAAAAAVPPGGRSHGMLSVVGLGDADLERLCQEARQQLGGDTVCQLANYLFPQGRVVSGHADALDIVSASAAGLGALKVARLAVSGAFHTRLMAPARAALMEVLDSVDIRAPRVPVLSNVTATPFPSDPAAIRELLGRQLVQPVRWEGTLAGLLSQQQGADVVPWSGCEQLYEIGPGQQVKAMHYSRVLGRQLVEPVRLEGTLAGLLSQQQQQQQQQQPWGGCQQLYDIGPGQQVKAMVRRLDQAAWRAFKNVPAEQLVEPVRREGTLAGLLSQQQQQQLQAWGGVEQLFEVGPGQQVKAMVRRLDQAAWRAFNNVPAE</sequence>
<name>A0A383W3F5_TETOB</name>
<dbReference type="Gene3D" id="3.30.70.250">
    <property type="entry name" value="Malonyl-CoA ACP transacylase, ACP-binding"/>
    <property type="match status" value="1"/>
</dbReference>
<dbReference type="PANTHER" id="PTHR47170:SF2">
    <property type="entry name" value="MALONYL-COA:ACP TRANSACYLASE (MAT) DOMAIN-CONTAINING PROTEIN"/>
    <property type="match status" value="1"/>
</dbReference>
<dbReference type="InterPro" id="IPR052760">
    <property type="entry name" value="Mitochondrial_malonyltrans"/>
</dbReference>
<evidence type="ECO:0000259" key="1">
    <source>
        <dbReference type="SMART" id="SM00827"/>
    </source>
</evidence>
<dbReference type="AlphaFoldDB" id="A0A383W3F5"/>
<dbReference type="InterPro" id="IPR016035">
    <property type="entry name" value="Acyl_Trfase/lysoPLipase"/>
</dbReference>
<dbReference type="EMBL" id="FNXT01001115">
    <property type="protein sequence ID" value="SZX72187.1"/>
    <property type="molecule type" value="Genomic_DNA"/>
</dbReference>
<dbReference type="GO" id="GO:0016740">
    <property type="term" value="F:transferase activity"/>
    <property type="evidence" value="ECO:0007669"/>
    <property type="project" value="InterPro"/>
</dbReference>
<feature type="domain" description="Malonyl-CoA:ACP transacylase (MAT)" evidence="1">
    <location>
        <begin position="1"/>
        <end position="171"/>
    </location>
</feature>
<dbReference type="EMBL" id="FNXT01001325">
    <property type="protein sequence ID" value="SZX78539.1"/>
    <property type="molecule type" value="Genomic_DNA"/>
</dbReference>
<dbReference type="InterPro" id="IPR001227">
    <property type="entry name" value="Ac_transferase_dom_sf"/>
</dbReference>
<organism evidence="2 4">
    <name type="scientific">Tetradesmus obliquus</name>
    <name type="common">Green alga</name>
    <name type="synonym">Acutodesmus obliquus</name>
    <dbReference type="NCBI Taxonomy" id="3088"/>
    <lineage>
        <taxon>Eukaryota</taxon>
        <taxon>Viridiplantae</taxon>
        <taxon>Chlorophyta</taxon>
        <taxon>core chlorophytes</taxon>
        <taxon>Chlorophyceae</taxon>
        <taxon>CS clade</taxon>
        <taxon>Sphaeropleales</taxon>
        <taxon>Scenedesmaceae</taxon>
        <taxon>Tetradesmus</taxon>
    </lineage>
</organism>
<evidence type="ECO:0000313" key="4">
    <source>
        <dbReference type="Proteomes" id="UP000256970"/>
    </source>
</evidence>
<dbReference type="InterPro" id="IPR014043">
    <property type="entry name" value="Acyl_transferase_dom"/>
</dbReference>
<evidence type="ECO:0000313" key="3">
    <source>
        <dbReference type="EMBL" id="SZX78539.1"/>
    </source>
</evidence>
<reference evidence="2 4" key="1">
    <citation type="submission" date="2016-10" db="EMBL/GenBank/DDBJ databases">
        <authorList>
            <person name="Cai Z."/>
        </authorList>
    </citation>
    <scope>NUCLEOTIDE SEQUENCE [LARGE SCALE GENOMIC DNA]</scope>
</reference>
<proteinExistence type="predicted"/>
<dbReference type="PANTHER" id="PTHR47170">
    <property type="entry name" value="MALONYL-COA ACP TRANSACYLASE, ACP-BINDING"/>
    <property type="match status" value="1"/>
</dbReference>
<keyword evidence="4" id="KW-1185">Reference proteome</keyword>
<dbReference type="Gene3D" id="3.40.366.10">
    <property type="entry name" value="Malonyl-Coenzyme A Acyl Carrier Protein, domain 2"/>
    <property type="match status" value="1"/>
</dbReference>
<protein>
    <recommendedName>
        <fullName evidence="1">Malonyl-CoA:ACP transacylase (MAT) domain-containing protein</fullName>
    </recommendedName>
</protein>
<dbReference type="SUPFAM" id="SSF52151">
    <property type="entry name" value="FabD/lysophospholipase-like"/>
    <property type="match status" value="1"/>
</dbReference>
<evidence type="ECO:0000313" key="2">
    <source>
        <dbReference type="EMBL" id="SZX72187.1"/>
    </source>
</evidence>
<dbReference type="SMART" id="SM00827">
    <property type="entry name" value="PKS_AT"/>
    <property type="match status" value="1"/>
</dbReference>
<dbReference type="Proteomes" id="UP000256970">
    <property type="component" value="Unassembled WGS sequence"/>
</dbReference>
<dbReference type="STRING" id="3088.A0A383W3F5"/>
<accession>A0A383W3F5</accession>
<gene>
    <name evidence="2" type="ORF">BQ4739_LOCUS12379</name>
    <name evidence="3" type="ORF">BQ4739_LOCUS18861</name>
</gene>